<proteinExistence type="predicted"/>
<evidence type="ECO:0000313" key="2">
    <source>
        <dbReference type="Proteomes" id="UP000593564"/>
    </source>
</evidence>
<reference evidence="2" key="1">
    <citation type="journal article" date="2020" name="Nat. Commun.">
        <title>Genome assembly of wild tea tree DASZ reveals pedigree and selection history of tea varieties.</title>
        <authorList>
            <person name="Zhang W."/>
            <person name="Zhang Y."/>
            <person name="Qiu H."/>
            <person name="Guo Y."/>
            <person name="Wan H."/>
            <person name="Zhang X."/>
            <person name="Scossa F."/>
            <person name="Alseekh S."/>
            <person name="Zhang Q."/>
            <person name="Wang P."/>
            <person name="Xu L."/>
            <person name="Schmidt M.H."/>
            <person name="Jia X."/>
            <person name="Li D."/>
            <person name="Zhu A."/>
            <person name="Guo F."/>
            <person name="Chen W."/>
            <person name="Ni D."/>
            <person name="Usadel B."/>
            <person name="Fernie A.R."/>
            <person name="Wen W."/>
        </authorList>
    </citation>
    <scope>NUCLEOTIDE SEQUENCE [LARGE SCALE GENOMIC DNA]</scope>
    <source>
        <strain evidence="2">cv. G240</strain>
    </source>
</reference>
<organism evidence="1 2">
    <name type="scientific">Camellia sinensis</name>
    <name type="common">Tea plant</name>
    <name type="synonym">Thea sinensis</name>
    <dbReference type="NCBI Taxonomy" id="4442"/>
    <lineage>
        <taxon>Eukaryota</taxon>
        <taxon>Viridiplantae</taxon>
        <taxon>Streptophyta</taxon>
        <taxon>Embryophyta</taxon>
        <taxon>Tracheophyta</taxon>
        <taxon>Spermatophyta</taxon>
        <taxon>Magnoliopsida</taxon>
        <taxon>eudicotyledons</taxon>
        <taxon>Gunneridae</taxon>
        <taxon>Pentapetalae</taxon>
        <taxon>asterids</taxon>
        <taxon>Ericales</taxon>
        <taxon>Theaceae</taxon>
        <taxon>Camellia</taxon>
    </lineage>
</organism>
<sequence length="85" mass="9945">MEDVRCIFYGRQKVIQTSWTDANPSKRFLSCPNNGCNQFAWIDPLMCSRAMKIILGLLKKANKLEARLQTRNERERKLWICLVAL</sequence>
<comment type="caution">
    <text evidence="1">The sequence shown here is derived from an EMBL/GenBank/DDBJ whole genome shotgun (WGS) entry which is preliminary data.</text>
</comment>
<keyword evidence="2" id="KW-1185">Reference proteome</keyword>
<dbReference type="Proteomes" id="UP000593564">
    <property type="component" value="Unassembled WGS sequence"/>
</dbReference>
<evidence type="ECO:0008006" key="3">
    <source>
        <dbReference type="Google" id="ProtNLM"/>
    </source>
</evidence>
<protein>
    <recommendedName>
        <fullName evidence="3">Zinc finger GRF-type domain-containing protein</fullName>
    </recommendedName>
</protein>
<dbReference type="EMBL" id="JACBKZ010000001">
    <property type="protein sequence ID" value="KAF5960834.1"/>
    <property type="molecule type" value="Genomic_DNA"/>
</dbReference>
<dbReference type="PANTHER" id="PTHR33248">
    <property type="entry name" value="ZINC ION-BINDING PROTEIN"/>
    <property type="match status" value="1"/>
</dbReference>
<dbReference type="AlphaFoldDB" id="A0A7J7I8W4"/>
<evidence type="ECO:0000313" key="1">
    <source>
        <dbReference type="EMBL" id="KAF5960834.1"/>
    </source>
</evidence>
<reference evidence="1 2" key="2">
    <citation type="submission" date="2020-07" db="EMBL/GenBank/DDBJ databases">
        <title>Genome assembly of wild tea tree DASZ reveals pedigree and selection history of tea varieties.</title>
        <authorList>
            <person name="Zhang W."/>
        </authorList>
    </citation>
    <scope>NUCLEOTIDE SEQUENCE [LARGE SCALE GENOMIC DNA]</scope>
    <source>
        <strain evidence="2">cv. G240</strain>
        <tissue evidence="1">Leaf</tissue>
    </source>
</reference>
<gene>
    <name evidence="1" type="ORF">HYC85_002043</name>
</gene>
<name>A0A7J7I8W4_CAMSI</name>
<accession>A0A7J7I8W4</accession>